<proteinExistence type="predicted"/>
<dbReference type="EMBL" id="JAUTXU010000013">
    <property type="protein sequence ID" value="KAK3722510.1"/>
    <property type="molecule type" value="Genomic_DNA"/>
</dbReference>
<comment type="caution">
    <text evidence="1">The sequence shown here is derived from an EMBL/GenBank/DDBJ whole genome shotgun (WGS) entry which is preliminary data.</text>
</comment>
<organism evidence="1 2">
    <name type="scientific">Vermiconidia calcicola</name>
    <dbReference type="NCBI Taxonomy" id="1690605"/>
    <lineage>
        <taxon>Eukaryota</taxon>
        <taxon>Fungi</taxon>
        <taxon>Dikarya</taxon>
        <taxon>Ascomycota</taxon>
        <taxon>Pezizomycotina</taxon>
        <taxon>Dothideomycetes</taxon>
        <taxon>Dothideomycetidae</taxon>
        <taxon>Mycosphaerellales</taxon>
        <taxon>Extremaceae</taxon>
        <taxon>Vermiconidia</taxon>
    </lineage>
</organism>
<accession>A0ACC3NSV5</accession>
<name>A0ACC3NSV5_9PEZI</name>
<evidence type="ECO:0000313" key="2">
    <source>
        <dbReference type="Proteomes" id="UP001281147"/>
    </source>
</evidence>
<protein>
    <submittedName>
        <fullName evidence="1">Uncharacterized protein</fullName>
    </submittedName>
</protein>
<dbReference type="Proteomes" id="UP001281147">
    <property type="component" value="Unassembled WGS sequence"/>
</dbReference>
<reference evidence="1" key="1">
    <citation type="submission" date="2023-07" db="EMBL/GenBank/DDBJ databases">
        <title>Black Yeasts Isolated from many extreme environments.</title>
        <authorList>
            <person name="Coleine C."/>
            <person name="Stajich J.E."/>
            <person name="Selbmann L."/>
        </authorList>
    </citation>
    <scope>NUCLEOTIDE SEQUENCE</scope>
    <source>
        <strain evidence="1">CCFEE 5714</strain>
    </source>
</reference>
<sequence>MDWTGGTRRRFAAGKNNSTLQKQKKHFAKARAVLQTTPSSLHGFRPSFLRRTPSSTNRESGQQLPHVSSGLGQRERQPRGDHHGSDLNERRYMPTRHPGPRESLPSSHPVQLNSSNHSSRVSSATSHGRGRRIKGTSPRHDKKHPMSEEAKLLLTNRRRLLARRDWLGLAPTRPVQMNFPGSHDKERIGKRRKIEKSGLRTSKPAGRRLVTPLFEQRLAPEDYMMSGGIQLSEIQIKIRTDALASQTQRTHRSQTPGQASARQPSTEFGPLSEEPMLLGADGDSFEALGSTEVPSHAGDVVIPQSEAALASAGSQPIHDIQHVPESAMMHATADRYEVLLTYPNSGGLANSAQSVFLSDMIPDSEGHDLYPHKLHRDGEGVEMMAASFIQPPYDSRVAIETTWSQSDDNDHIWRQFMDIRHHTI</sequence>
<keyword evidence="2" id="KW-1185">Reference proteome</keyword>
<gene>
    <name evidence="1" type="ORF">LTR37_002502</name>
</gene>
<evidence type="ECO:0000313" key="1">
    <source>
        <dbReference type="EMBL" id="KAK3722510.1"/>
    </source>
</evidence>